<evidence type="ECO:0000313" key="2">
    <source>
        <dbReference type="EMBL" id="XAN19639.1"/>
    </source>
</evidence>
<evidence type="ECO:0000256" key="1">
    <source>
        <dbReference type="SAM" id="MobiDB-lite"/>
    </source>
</evidence>
<reference evidence="2 3" key="1">
    <citation type="submission" date="2024-05" db="EMBL/GenBank/DDBJ databases">
        <title>Achromobacter denitrificans. BP1, complete genome.</title>
        <authorList>
            <person name="Zhang B."/>
        </authorList>
    </citation>
    <scope>NUCLEOTIDE SEQUENCE [LARGE SCALE GENOMIC DNA]</scope>
    <source>
        <strain evidence="2 3">BP1</strain>
    </source>
</reference>
<dbReference type="SUPFAM" id="SSF53098">
    <property type="entry name" value="Ribonuclease H-like"/>
    <property type="match status" value="1"/>
</dbReference>
<evidence type="ECO:0000313" key="3">
    <source>
        <dbReference type="Proteomes" id="UP001446337"/>
    </source>
</evidence>
<dbReference type="InterPro" id="IPR036397">
    <property type="entry name" value="RNaseH_sf"/>
</dbReference>
<accession>A0ABZ3GCT5</accession>
<gene>
    <name evidence="2" type="ORF">AAIK43_16725</name>
</gene>
<dbReference type="EMBL" id="CP154792">
    <property type="protein sequence ID" value="XAN19639.1"/>
    <property type="molecule type" value="Genomic_DNA"/>
</dbReference>
<dbReference type="Gene3D" id="3.30.420.10">
    <property type="entry name" value="Ribonuclease H-like superfamily/Ribonuclease H"/>
    <property type="match status" value="1"/>
</dbReference>
<sequence>MTLTQRQAADVAIDPMAGTLADSFARTPDPWAPPGGREFPDGSPRRANAGSTVAPSADVNVVVLALDLGTKLGWAVRARDGKVWHGTEVFTPRKSWTPGQRWLRARSFLTDLIVRHQATVIAYEDVKRHVGTDAAHAYGAFLCIVQMVADSHRATLQPVGVKTIKKYWTGNGNADKDAMTAQAKVRGYRPETDNDSDALAILHWAVDQERKA</sequence>
<proteinExistence type="predicted"/>
<dbReference type="InterPro" id="IPR012337">
    <property type="entry name" value="RNaseH-like_sf"/>
</dbReference>
<organism evidence="2 3">
    <name type="scientific">Achromobacter denitrificans</name>
    <name type="common">Alcaligenes denitrificans</name>
    <dbReference type="NCBI Taxonomy" id="32002"/>
    <lineage>
        <taxon>Bacteria</taxon>
        <taxon>Pseudomonadati</taxon>
        <taxon>Pseudomonadota</taxon>
        <taxon>Betaproteobacteria</taxon>
        <taxon>Burkholderiales</taxon>
        <taxon>Alcaligenaceae</taxon>
        <taxon>Achromobacter</taxon>
    </lineage>
</organism>
<dbReference type="Proteomes" id="UP001446337">
    <property type="component" value="Chromosome"/>
</dbReference>
<name>A0ABZ3GCT5_ACHDE</name>
<dbReference type="RefSeq" id="WP_343499668.1">
    <property type="nucleotide sequence ID" value="NZ_CP154792.1"/>
</dbReference>
<feature type="region of interest" description="Disordered" evidence="1">
    <location>
        <begin position="23"/>
        <end position="51"/>
    </location>
</feature>
<keyword evidence="3" id="KW-1185">Reference proteome</keyword>
<protein>
    <submittedName>
        <fullName evidence="2">Uncharacterized protein</fullName>
    </submittedName>
</protein>